<dbReference type="SUPFAM" id="SSF69318">
    <property type="entry name" value="Integrin alpha N-terminal domain"/>
    <property type="match status" value="1"/>
</dbReference>
<protein>
    <submittedName>
        <fullName evidence="1">Uncharacterized protein</fullName>
    </submittedName>
</protein>
<organism evidence="1">
    <name type="scientific">marine sediment metagenome</name>
    <dbReference type="NCBI Taxonomy" id="412755"/>
    <lineage>
        <taxon>unclassified sequences</taxon>
        <taxon>metagenomes</taxon>
        <taxon>ecological metagenomes</taxon>
    </lineage>
</organism>
<evidence type="ECO:0000313" key="1">
    <source>
        <dbReference type="EMBL" id="KKL17669.1"/>
    </source>
</evidence>
<dbReference type="EMBL" id="LAZR01039167">
    <property type="protein sequence ID" value="KKL17669.1"/>
    <property type="molecule type" value="Genomic_DNA"/>
</dbReference>
<sequence length="505" mass="56693">AEALAVGVEFGDPDNETDNDTSDMRIYQLVAHDNISYWGDAPNTVGAKRTVLWTGDVITIDYDDDPLDEWIVLGLRPKYLHPFYPSTPEYPAPEYVHVSTWRIYDLDYDELLLDNISFEISESSQTWGTRGGFYTGFDYGEITMYPGWPDVICAKFSDNVYEDHDNYWERGKEQDSSWKWWCPSSNKGYDPMDWDPSTPECDEDFPGTDVIPYLSNLGQWLGHGLTNRSTPIWPVAYRDIVLAELDDDGDVEALVTADRSMLIDNNTGQPYYLSYITMYEAWRVMGCGYCEWLPVDNTSSFVGSPRKIESCQFDTDGNDEFVITNWLDNQTNTQIRIYDDNLTLIAASQVVPGKFTTLQVHDFDGDGISEIIVGYLHSDNNSSIRIYDASAGLLKESNDYTNCYFSDFTLAEIPPGGGGDQEPTTCTEVHSMGYGLATDLDKSCYVNWGDFSVFAGQWLATDCGNPADFDNSACSGGSVDWGDFSIFAGTWLDCNDPTNMPPCIA</sequence>
<proteinExistence type="predicted"/>
<name>A0A0F9B6V5_9ZZZZ</name>
<dbReference type="AlphaFoldDB" id="A0A0F9B6V5"/>
<accession>A0A0F9B6V5</accession>
<dbReference type="InterPro" id="IPR028994">
    <property type="entry name" value="Integrin_alpha_N"/>
</dbReference>
<comment type="caution">
    <text evidence="1">The sequence shown here is derived from an EMBL/GenBank/DDBJ whole genome shotgun (WGS) entry which is preliminary data.</text>
</comment>
<gene>
    <name evidence="1" type="ORF">LCGC14_2483250</name>
</gene>
<reference evidence="1" key="1">
    <citation type="journal article" date="2015" name="Nature">
        <title>Complex archaea that bridge the gap between prokaryotes and eukaryotes.</title>
        <authorList>
            <person name="Spang A."/>
            <person name="Saw J.H."/>
            <person name="Jorgensen S.L."/>
            <person name="Zaremba-Niedzwiedzka K."/>
            <person name="Martijn J."/>
            <person name="Lind A.E."/>
            <person name="van Eijk R."/>
            <person name="Schleper C."/>
            <person name="Guy L."/>
            <person name="Ettema T.J."/>
        </authorList>
    </citation>
    <scope>NUCLEOTIDE SEQUENCE</scope>
</reference>
<feature type="non-terminal residue" evidence="1">
    <location>
        <position position="505"/>
    </location>
</feature>
<dbReference type="Gene3D" id="2.130.10.130">
    <property type="entry name" value="Integrin alpha, N-terminal"/>
    <property type="match status" value="1"/>
</dbReference>
<feature type="non-terminal residue" evidence="1">
    <location>
        <position position="1"/>
    </location>
</feature>